<reference evidence="1 2" key="1">
    <citation type="submission" date="2023-07" db="EMBL/GenBank/DDBJ databases">
        <title>Sequencing the genomes of 1000 actinobacteria strains.</title>
        <authorList>
            <person name="Klenk H.-P."/>
        </authorList>
    </citation>
    <scope>NUCLEOTIDE SEQUENCE [LARGE SCALE GENOMIC DNA]</scope>
    <source>
        <strain evidence="1 2">DSM 44710</strain>
    </source>
</reference>
<evidence type="ECO:0000313" key="1">
    <source>
        <dbReference type="EMBL" id="MDP9795412.1"/>
    </source>
</evidence>
<evidence type="ECO:0008006" key="3">
    <source>
        <dbReference type="Google" id="ProtNLM"/>
    </source>
</evidence>
<keyword evidence="2" id="KW-1185">Reference proteome</keyword>
<name>A0ABT9MVC7_9ACTN</name>
<proteinExistence type="predicted"/>
<protein>
    <recommendedName>
        <fullName evidence="3">Extracellular solute-binding protein</fullName>
    </recommendedName>
</protein>
<accession>A0ABT9MVC7</accession>
<comment type="caution">
    <text evidence="1">The sequence shown here is derived from an EMBL/GenBank/DDBJ whole genome shotgun (WGS) entry which is preliminary data.</text>
</comment>
<dbReference type="EMBL" id="JAUSRA010000001">
    <property type="protein sequence ID" value="MDP9795412.1"/>
    <property type="molecule type" value="Genomic_DNA"/>
</dbReference>
<gene>
    <name evidence="1" type="ORF">J2S43_003924</name>
</gene>
<dbReference type="Proteomes" id="UP001240984">
    <property type="component" value="Unassembled WGS sequence"/>
</dbReference>
<organism evidence="1 2">
    <name type="scientific">Catenuloplanes nepalensis</name>
    <dbReference type="NCBI Taxonomy" id="587533"/>
    <lineage>
        <taxon>Bacteria</taxon>
        <taxon>Bacillati</taxon>
        <taxon>Actinomycetota</taxon>
        <taxon>Actinomycetes</taxon>
        <taxon>Micromonosporales</taxon>
        <taxon>Micromonosporaceae</taxon>
        <taxon>Catenuloplanes</taxon>
    </lineage>
</organism>
<evidence type="ECO:0000313" key="2">
    <source>
        <dbReference type="Proteomes" id="UP001240984"/>
    </source>
</evidence>
<sequence>MKSQLGRALLGFTLTILVVVLGVRAGLGERRRACEVKIPHVLVCQVFDVRGLVGSEKLSFFHDREVVAAFERLGLRVSVEAAGSRTMACTDGLTSYDFAFPGSAAAADDVMSRADGTAAPVTVFSSPLVIATYEEVARALPSGVASLDHQTFDMDRYLNDVYTPGKRWRDLRLPAPYPGFQRAVLLSTRLDSSNSAELFLALSSHVRHGGPIATKPDLSRLTEPMRELFRAQGSTGLTSDEPFDQYLSVEGYQLPMQAVYEAQFLDAARADPDGLITEVTMPDGGTRTFQRIMLYPTPSISSDHTIAPLTGEGGQVAAALTSDAELRRLAAAHGFRPAGHPEVFAAENEEHGHAVLEPPGPPVPAPAPGAWREFVSDVVEGVYGEDRAGAACA</sequence>